<keyword evidence="3" id="KW-0010">Activator</keyword>
<sequence>MDLDLRQGNTGSLSEDTFRRLSNIMKDHFFPKKSYLFWEGDTSDKLFFVKSGSVKITKSTHEGKEFTLYVFQAGDLICHGSPLVQTKHSYTAEIMESATIGIMDQQDVQELIYQHPTISHDFIKWLGTQHLITQSKLRDLLFFGKHAALCSTILRLCNSYGEKVGDHIVIRQKLTHLELSNMISATRESVNRMIIELRAQDVLEYKDGIIKVKDLSYFEDSCHCETCSSEICRM</sequence>
<reference evidence="7 8" key="1">
    <citation type="submission" date="2019-03" db="EMBL/GenBank/DDBJ databases">
        <authorList>
            <person name="Kim M.K.M."/>
        </authorList>
    </citation>
    <scope>NUCLEOTIDE SEQUENCE [LARGE SCALE GENOMIC DNA]</scope>
    <source>
        <strain evidence="7 8">18JY21-1</strain>
    </source>
</reference>
<dbReference type="InterPro" id="IPR036390">
    <property type="entry name" value="WH_DNA-bd_sf"/>
</dbReference>
<comment type="caution">
    <text evidence="7">The sequence shown here is derived from an EMBL/GenBank/DDBJ whole genome shotgun (WGS) entry which is preliminary data.</text>
</comment>
<dbReference type="Proteomes" id="UP000295418">
    <property type="component" value="Unassembled WGS sequence"/>
</dbReference>
<dbReference type="OrthoDB" id="9810708at2"/>
<dbReference type="PANTHER" id="PTHR24567:SF74">
    <property type="entry name" value="HTH-TYPE TRANSCRIPTIONAL REGULATOR ARCR"/>
    <property type="match status" value="1"/>
</dbReference>
<feature type="domain" description="Cyclic nucleotide-binding" evidence="5">
    <location>
        <begin position="9"/>
        <end position="112"/>
    </location>
</feature>
<keyword evidence="1" id="KW-0805">Transcription regulation</keyword>
<evidence type="ECO:0000256" key="4">
    <source>
        <dbReference type="ARBA" id="ARBA00023163"/>
    </source>
</evidence>
<dbReference type="GO" id="GO:0005829">
    <property type="term" value="C:cytosol"/>
    <property type="evidence" value="ECO:0007669"/>
    <property type="project" value="TreeGrafter"/>
</dbReference>
<gene>
    <name evidence="7" type="ORF">E0485_09110</name>
</gene>
<dbReference type="GO" id="GO:0003677">
    <property type="term" value="F:DNA binding"/>
    <property type="evidence" value="ECO:0007669"/>
    <property type="project" value="UniProtKB-KW"/>
</dbReference>
<dbReference type="PROSITE" id="PS51063">
    <property type="entry name" value="HTH_CRP_2"/>
    <property type="match status" value="1"/>
</dbReference>
<name>A0A4R4EE65_9BACL</name>
<dbReference type="InterPro" id="IPR012318">
    <property type="entry name" value="HTH_CRP"/>
</dbReference>
<dbReference type="SMART" id="SM00100">
    <property type="entry name" value="cNMP"/>
    <property type="match status" value="1"/>
</dbReference>
<evidence type="ECO:0000256" key="2">
    <source>
        <dbReference type="ARBA" id="ARBA00023125"/>
    </source>
</evidence>
<evidence type="ECO:0000256" key="3">
    <source>
        <dbReference type="ARBA" id="ARBA00023159"/>
    </source>
</evidence>
<dbReference type="InterPro" id="IPR018490">
    <property type="entry name" value="cNMP-bd_dom_sf"/>
</dbReference>
<dbReference type="EMBL" id="SKFG01000006">
    <property type="protein sequence ID" value="TCZ78314.1"/>
    <property type="molecule type" value="Genomic_DNA"/>
</dbReference>
<evidence type="ECO:0000256" key="1">
    <source>
        <dbReference type="ARBA" id="ARBA00023015"/>
    </source>
</evidence>
<dbReference type="Pfam" id="PF00027">
    <property type="entry name" value="cNMP_binding"/>
    <property type="match status" value="1"/>
</dbReference>
<dbReference type="Gene3D" id="1.10.10.10">
    <property type="entry name" value="Winged helix-like DNA-binding domain superfamily/Winged helix DNA-binding domain"/>
    <property type="match status" value="1"/>
</dbReference>
<dbReference type="SUPFAM" id="SSF46785">
    <property type="entry name" value="Winged helix' DNA-binding domain"/>
    <property type="match status" value="1"/>
</dbReference>
<accession>A0A4R4EE65</accession>
<proteinExistence type="predicted"/>
<evidence type="ECO:0000313" key="7">
    <source>
        <dbReference type="EMBL" id="TCZ78314.1"/>
    </source>
</evidence>
<dbReference type="SUPFAM" id="SSF51206">
    <property type="entry name" value="cAMP-binding domain-like"/>
    <property type="match status" value="1"/>
</dbReference>
<dbReference type="InterPro" id="IPR014710">
    <property type="entry name" value="RmlC-like_jellyroll"/>
</dbReference>
<dbReference type="Pfam" id="PF13545">
    <property type="entry name" value="HTH_Crp_2"/>
    <property type="match status" value="1"/>
</dbReference>
<dbReference type="PANTHER" id="PTHR24567">
    <property type="entry name" value="CRP FAMILY TRANSCRIPTIONAL REGULATORY PROTEIN"/>
    <property type="match status" value="1"/>
</dbReference>
<dbReference type="PROSITE" id="PS50042">
    <property type="entry name" value="CNMP_BINDING_3"/>
    <property type="match status" value="1"/>
</dbReference>
<dbReference type="InterPro" id="IPR000595">
    <property type="entry name" value="cNMP-bd_dom"/>
</dbReference>
<evidence type="ECO:0000259" key="5">
    <source>
        <dbReference type="PROSITE" id="PS50042"/>
    </source>
</evidence>
<evidence type="ECO:0000313" key="8">
    <source>
        <dbReference type="Proteomes" id="UP000295418"/>
    </source>
</evidence>
<dbReference type="InterPro" id="IPR050397">
    <property type="entry name" value="Env_Response_Regulators"/>
</dbReference>
<organism evidence="7 8">
    <name type="scientific">Paenibacillus albiflavus</name>
    <dbReference type="NCBI Taxonomy" id="2545760"/>
    <lineage>
        <taxon>Bacteria</taxon>
        <taxon>Bacillati</taxon>
        <taxon>Bacillota</taxon>
        <taxon>Bacilli</taxon>
        <taxon>Bacillales</taxon>
        <taxon>Paenibacillaceae</taxon>
        <taxon>Paenibacillus</taxon>
    </lineage>
</organism>
<dbReference type="GO" id="GO:0003700">
    <property type="term" value="F:DNA-binding transcription factor activity"/>
    <property type="evidence" value="ECO:0007669"/>
    <property type="project" value="TreeGrafter"/>
</dbReference>
<dbReference type="InterPro" id="IPR036388">
    <property type="entry name" value="WH-like_DNA-bd_sf"/>
</dbReference>
<dbReference type="Gene3D" id="2.60.120.10">
    <property type="entry name" value="Jelly Rolls"/>
    <property type="match status" value="1"/>
</dbReference>
<keyword evidence="2" id="KW-0238">DNA-binding</keyword>
<dbReference type="CDD" id="cd00038">
    <property type="entry name" value="CAP_ED"/>
    <property type="match status" value="1"/>
</dbReference>
<keyword evidence="8" id="KW-1185">Reference proteome</keyword>
<feature type="domain" description="HTH crp-type" evidence="6">
    <location>
        <begin position="143"/>
        <end position="216"/>
    </location>
</feature>
<keyword evidence="4" id="KW-0804">Transcription</keyword>
<evidence type="ECO:0000259" key="6">
    <source>
        <dbReference type="PROSITE" id="PS51063"/>
    </source>
</evidence>
<dbReference type="AlphaFoldDB" id="A0A4R4EE65"/>
<protein>
    <submittedName>
        <fullName evidence="7">Crp/Fnr family transcriptional regulator</fullName>
    </submittedName>
</protein>